<dbReference type="EMBL" id="BKCJ010002728">
    <property type="protein sequence ID" value="GEU50530.1"/>
    <property type="molecule type" value="Genomic_DNA"/>
</dbReference>
<evidence type="ECO:0000313" key="2">
    <source>
        <dbReference type="EMBL" id="GEU50530.1"/>
    </source>
</evidence>
<keyword evidence="2" id="KW-0418">Kinase</keyword>
<dbReference type="GO" id="GO:0016301">
    <property type="term" value="F:kinase activity"/>
    <property type="evidence" value="ECO:0007669"/>
    <property type="project" value="UniProtKB-KW"/>
</dbReference>
<evidence type="ECO:0000256" key="1">
    <source>
        <dbReference type="SAM" id="MobiDB-lite"/>
    </source>
</evidence>
<keyword evidence="2" id="KW-0808">Transferase</keyword>
<sequence>MTKDEADNEIEVPPVTVQQILARTRERKAKSTLLMAIPDEHLARFHGIKYAKTLWAAIKTKFGESTGSTGSTNKLNVPYNVSTATGQSSQVAMLSMRVEKFYKKTKRKLEFNRKEPVGFDKNKEDEQALVVQDGLGTYDWSYQVEEEATDFALMAFISNPSSSSSLNSKKEVTETVFDNCSSDEENSIANDRFKKGEGYHAVPPPFTGNYMPPKPDLSFAGLEDSIYKFKISETATSLAKDEKDAPETSTACVEKPKKYRSSAPLIED</sequence>
<proteinExistence type="predicted"/>
<comment type="caution">
    <text evidence="2">The sequence shown here is derived from an EMBL/GenBank/DDBJ whole genome shotgun (WGS) entry which is preliminary data.</text>
</comment>
<reference evidence="2" key="1">
    <citation type="journal article" date="2019" name="Sci. Rep.">
        <title>Draft genome of Tanacetum cinerariifolium, the natural source of mosquito coil.</title>
        <authorList>
            <person name="Yamashiro T."/>
            <person name="Shiraishi A."/>
            <person name="Satake H."/>
            <person name="Nakayama K."/>
        </authorList>
    </citation>
    <scope>NUCLEOTIDE SEQUENCE</scope>
</reference>
<gene>
    <name evidence="2" type="ORF">Tci_022508</name>
</gene>
<name>A0A6L2KP63_TANCI</name>
<dbReference type="AlphaFoldDB" id="A0A6L2KP63"/>
<organism evidence="2">
    <name type="scientific">Tanacetum cinerariifolium</name>
    <name type="common">Dalmatian daisy</name>
    <name type="synonym">Chrysanthemum cinerariifolium</name>
    <dbReference type="NCBI Taxonomy" id="118510"/>
    <lineage>
        <taxon>Eukaryota</taxon>
        <taxon>Viridiplantae</taxon>
        <taxon>Streptophyta</taxon>
        <taxon>Embryophyta</taxon>
        <taxon>Tracheophyta</taxon>
        <taxon>Spermatophyta</taxon>
        <taxon>Magnoliopsida</taxon>
        <taxon>eudicotyledons</taxon>
        <taxon>Gunneridae</taxon>
        <taxon>Pentapetalae</taxon>
        <taxon>asterids</taxon>
        <taxon>campanulids</taxon>
        <taxon>Asterales</taxon>
        <taxon>Asteraceae</taxon>
        <taxon>Asteroideae</taxon>
        <taxon>Anthemideae</taxon>
        <taxon>Anthemidinae</taxon>
        <taxon>Tanacetum</taxon>
    </lineage>
</organism>
<accession>A0A6L2KP63</accession>
<feature type="region of interest" description="Disordered" evidence="1">
    <location>
        <begin position="237"/>
        <end position="268"/>
    </location>
</feature>
<protein>
    <submittedName>
        <fullName evidence="2">Xylulose kinase-1</fullName>
    </submittedName>
</protein>